<evidence type="ECO:0008006" key="9">
    <source>
        <dbReference type="Google" id="ProtNLM"/>
    </source>
</evidence>
<feature type="transmembrane region" description="Helical" evidence="6">
    <location>
        <begin position="68"/>
        <end position="87"/>
    </location>
</feature>
<evidence type="ECO:0000313" key="8">
    <source>
        <dbReference type="Proteomes" id="UP000003254"/>
    </source>
</evidence>
<reference evidence="7 8" key="2">
    <citation type="submission" date="2008-08" db="EMBL/GenBank/DDBJ databases">
        <authorList>
            <person name="Fulton L."/>
            <person name="Clifton S."/>
            <person name="Fulton B."/>
            <person name="Xu J."/>
            <person name="Minx P."/>
            <person name="Pepin K.H."/>
            <person name="Johnson M."/>
            <person name="Bhonagiri V."/>
            <person name="Nash W.E."/>
            <person name="Mardis E.R."/>
            <person name="Wilson R.K."/>
        </authorList>
    </citation>
    <scope>NUCLEOTIDE SEQUENCE [LARGE SCALE GENOMIC DNA]</scope>
    <source>
        <strain evidence="7 8">ATCC 29176</strain>
    </source>
</reference>
<dbReference type="HOGENOM" id="CLU_063199_1_0_9"/>
<dbReference type="Gene3D" id="3.30.70.120">
    <property type="match status" value="1"/>
</dbReference>
<dbReference type="PANTHER" id="PTHR33545:SF3">
    <property type="entry name" value="UPF0750 MEMBRANE PROTEIN YQFU"/>
    <property type="match status" value="1"/>
</dbReference>
<dbReference type="AlphaFoldDB" id="B5CS70"/>
<dbReference type="InterPro" id="IPR051461">
    <property type="entry name" value="UPF0750_membrane"/>
</dbReference>
<gene>
    <name evidence="7" type="ORF">RUMLAC_02328</name>
</gene>
<name>B5CS70_9FIRM</name>
<evidence type="ECO:0000256" key="2">
    <source>
        <dbReference type="ARBA" id="ARBA00022475"/>
    </source>
</evidence>
<dbReference type="Proteomes" id="UP000003254">
    <property type="component" value="Unassembled WGS sequence"/>
</dbReference>
<evidence type="ECO:0000313" key="7">
    <source>
        <dbReference type="EMBL" id="EDY31896.1"/>
    </source>
</evidence>
<dbReference type="InterPro" id="IPR003740">
    <property type="entry name" value="YitT"/>
</dbReference>
<evidence type="ECO:0000256" key="1">
    <source>
        <dbReference type="ARBA" id="ARBA00004651"/>
    </source>
</evidence>
<organism evidence="7 8">
    <name type="scientific">[Ruminococcus] lactaris ATCC 29176</name>
    <dbReference type="NCBI Taxonomy" id="471875"/>
    <lineage>
        <taxon>Bacteria</taxon>
        <taxon>Bacillati</taxon>
        <taxon>Bacillota</taxon>
        <taxon>Clostridia</taxon>
        <taxon>Lachnospirales</taxon>
        <taxon>Lachnospiraceae</taxon>
        <taxon>Mediterraneibacter</taxon>
    </lineage>
</organism>
<keyword evidence="4 6" id="KW-1133">Transmembrane helix</keyword>
<dbReference type="InterPro" id="IPR015867">
    <property type="entry name" value="N-reg_PII/ATP_PRibTrfase_C"/>
</dbReference>
<feature type="transmembrane region" description="Helical" evidence="6">
    <location>
        <begin position="94"/>
        <end position="112"/>
    </location>
</feature>
<evidence type="ECO:0000256" key="4">
    <source>
        <dbReference type="ARBA" id="ARBA00022989"/>
    </source>
</evidence>
<sequence length="295" mass="32633">MIYDRITHIFFTGGKDRLNKKLKVLLSYLAIVLGALMASFSVACILLPNDAIDYGTAGIAILISKMTGYSLSLCVLFVFLPFLIAGIIMLGKYFFAKALIGFAVYTLGLAYFEKIPFELNTEHFLAVAFGGAILGIGLSLILRNGGCIDGSEIFANIVVHQIYNKTGKDYSISYILIGFNLIVYLAVFVLISRDSAMLSLLVYIIATAIIDHFTDHFEAIKQITIITKDPDRIIRQIKEDLNKTCTIINSSGVIAGENKTLICYVNYFELQKVKTIISENKGTFSTVSTIEEILR</sequence>
<dbReference type="eggNOG" id="COG1284">
    <property type="taxonomic scope" value="Bacteria"/>
</dbReference>
<keyword evidence="5 6" id="KW-0472">Membrane</keyword>
<evidence type="ECO:0000256" key="6">
    <source>
        <dbReference type="SAM" id="Phobius"/>
    </source>
</evidence>
<dbReference type="EMBL" id="ABOU02000049">
    <property type="protein sequence ID" value="EDY31896.1"/>
    <property type="molecule type" value="Genomic_DNA"/>
</dbReference>
<keyword evidence="3 6" id="KW-0812">Transmembrane</keyword>
<evidence type="ECO:0000256" key="3">
    <source>
        <dbReference type="ARBA" id="ARBA00022692"/>
    </source>
</evidence>
<dbReference type="GO" id="GO:0005886">
    <property type="term" value="C:plasma membrane"/>
    <property type="evidence" value="ECO:0007669"/>
    <property type="project" value="UniProtKB-SubCell"/>
</dbReference>
<keyword evidence="8" id="KW-1185">Reference proteome</keyword>
<feature type="transmembrane region" description="Helical" evidence="6">
    <location>
        <begin position="124"/>
        <end position="142"/>
    </location>
</feature>
<feature type="transmembrane region" description="Helical" evidence="6">
    <location>
        <begin position="172"/>
        <end position="191"/>
    </location>
</feature>
<comment type="caution">
    <text evidence="7">The sequence shown here is derived from an EMBL/GenBank/DDBJ whole genome shotgun (WGS) entry which is preliminary data.</text>
</comment>
<reference evidence="7 8" key="1">
    <citation type="submission" date="2008-08" db="EMBL/GenBank/DDBJ databases">
        <title>Draft genome sequence of Ruminococcus lactaris ATCC 29176.</title>
        <authorList>
            <person name="Sudarsanam P."/>
            <person name="Ley R."/>
            <person name="Guruge J."/>
            <person name="Turnbaugh P.J."/>
            <person name="Mahowald M."/>
            <person name="Liep D."/>
            <person name="Gordon J."/>
        </authorList>
    </citation>
    <scope>NUCLEOTIDE SEQUENCE [LARGE SCALE GENOMIC DNA]</scope>
    <source>
        <strain evidence="7 8">ATCC 29176</strain>
    </source>
</reference>
<comment type="subcellular location">
    <subcellularLocation>
        <location evidence="1">Cell membrane</location>
        <topology evidence="1">Multi-pass membrane protein</topology>
    </subcellularLocation>
</comment>
<dbReference type="PIRSF" id="PIRSF006483">
    <property type="entry name" value="Membrane_protein_YitT"/>
    <property type="match status" value="1"/>
</dbReference>
<proteinExistence type="predicted"/>
<dbReference type="PANTHER" id="PTHR33545">
    <property type="entry name" value="UPF0750 MEMBRANE PROTEIN YITT-RELATED"/>
    <property type="match status" value="1"/>
</dbReference>
<dbReference type="Pfam" id="PF02588">
    <property type="entry name" value="YitT_membrane"/>
    <property type="match status" value="1"/>
</dbReference>
<feature type="transmembrane region" description="Helical" evidence="6">
    <location>
        <begin position="25"/>
        <end position="48"/>
    </location>
</feature>
<protein>
    <recommendedName>
        <fullName evidence="9">DUF2179 domain-containing protein</fullName>
    </recommendedName>
</protein>
<evidence type="ECO:0000256" key="5">
    <source>
        <dbReference type="ARBA" id="ARBA00023136"/>
    </source>
</evidence>
<accession>B5CS70</accession>
<keyword evidence="2" id="KW-1003">Cell membrane</keyword>